<keyword evidence="5 9" id="KW-0653">Protein transport</keyword>
<evidence type="ECO:0000256" key="6">
    <source>
        <dbReference type="ARBA" id="ARBA00022989"/>
    </source>
</evidence>
<sequence length="58" mass="6333">MMQPSKQQDALNALSGGASDLFQVQKSRGFEAVMKRVTAVLTGVWLILGLLLMIIEAR</sequence>
<comment type="caution">
    <text evidence="10">The sequence shown here is derived from an EMBL/GenBank/DDBJ whole genome shotgun (WGS) entry which is preliminary data.</text>
</comment>
<evidence type="ECO:0000256" key="8">
    <source>
        <dbReference type="ARBA" id="ARBA00023136"/>
    </source>
</evidence>
<dbReference type="NCBIfam" id="TIGR00810">
    <property type="entry name" value="secG"/>
    <property type="match status" value="1"/>
</dbReference>
<protein>
    <recommendedName>
        <fullName evidence="9">Protein-export membrane protein SecG</fullName>
    </recommendedName>
</protein>
<evidence type="ECO:0000313" key="11">
    <source>
        <dbReference type="Proteomes" id="UP000030023"/>
    </source>
</evidence>
<evidence type="ECO:0000256" key="1">
    <source>
        <dbReference type="ARBA" id="ARBA00004141"/>
    </source>
</evidence>
<evidence type="ECO:0000256" key="9">
    <source>
        <dbReference type="RuleBase" id="RU365087"/>
    </source>
</evidence>
<comment type="subcellular location">
    <subcellularLocation>
        <location evidence="9">Cell membrane</location>
        <topology evidence="9">Multi-pass membrane protein</topology>
    </subcellularLocation>
    <subcellularLocation>
        <location evidence="1">Membrane</location>
        <topology evidence="1">Multi-pass membrane protein</topology>
    </subcellularLocation>
</comment>
<evidence type="ECO:0000256" key="3">
    <source>
        <dbReference type="ARBA" id="ARBA00022448"/>
    </source>
</evidence>
<evidence type="ECO:0000256" key="2">
    <source>
        <dbReference type="ARBA" id="ARBA00008445"/>
    </source>
</evidence>
<organism evidence="10 11">
    <name type="scientific">Oenococcus alcoholitolerans</name>
    <dbReference type="NCBI Taxonomy" id="931074"/>
    <lineage>
        <taxon>Bacteria</taxon>
        <taxon>Bacillati</taxon>
        <taxon>Bacillota</taxon>
        <taxon>Bacilli</taxon>
        <taxon>Lactobacillales</taxon>
        <taxon>Lactobacillaceae</taxon>
        <taxon>Oenococcus</taxon>
    </lineage>
</organism>
<feature type="transmembrane region" description="Helical" evidence="9">
    <location>
        <begin position="37"/>
        <end position="55"/>
    </location>
</feature>
<gene>
    <name evidence="10" type="ORF">Q757_07415</name>
</gene>
<evidence type="ECO:0000313" key="10">
    <source>
        <dbReference type="EMBL" id="KGO27736.1"/>
    </source>
</evidence>
<keyword evidence="9" id="KW-1003">Cell membrane</keyword>
<evidence type="ECO:0000256" key="5">
    <source>
        <dbReference type="ARBA" id="ARBA00022927"/>
    </source>
</evidence>
<proteinExistence type="inferred from homology"/>
<comment type="caution">
    <text evidence="9">Lacks conserved residue(s) required for the propagation of feature annotation.</text>
</comment>
<dbReference type="Proteomes" id="UP000030023">
    <property type="component" value="Unassembled WGS sequence"/>
</dbReference>
<evidence type="ECO:0000256" key="4">
    <source>
        <dbReference type="ARBA" id="ARBA00022692"/>
    </source>
</evidence>
<name>A0ABR4XPM2_9LACO</name>
<evidence type="ECO:0000256" key="7">
    <source>
        <dbReference type="ARBA" id="ARBA00023010"/>
    </source>
</evidence>
<keyword evidence="3 9" id="KW-0813">Transport</keyword>
<comment type="function">
    <text evidence="9">Involved in protein export. Participates in an early event of protein translocation.</text>
</comment>
<comment type="similarity">
    <text evidence="2 9">Belongs to the SecG family.</text>
</comment>
<dbReference type="EMBL" id="AXCV01000381">
    <property type="protein sequence ID" value="KGO27736.1"/>
    <property type="molecule type" value="Genomic_DNA"/>
</dbReference>
<dbReference type="Pfam" id="PF03840">
    <property type="entry name" value="SecG"/>
    <property type="match status" value="1"/>
</dbReference>
<keyword evidence="6 9" id="KW-1133">Transmembrane helix</keyword>
<keyword evidence="7 9" id="KW-0811">Translocation</keyword>
<keyword evidence="8 9" id="KW-0472">Membrane</keyword>
<accession>A0ABR4XPM2</accession>
<keyword evidence="4 9" id="KW-0812">Transmembrane</keyword>
<keyword evidence="11" id="KW-1185">Reference proteome</keyword>
<dbReference type="InterPro" id="IPR004692">
    <property type="entry name" value="SecG"/>
</dbReference>
<reference evidence="10 11" key="1">
    <citation type="journal article" date="2014" name="Antonie Van Leeuwenhoek">
        <title>Oenococcus alcoholitolerans sp. nov., a lactic acid bacteria isolated from cachaca and ethanol fermentation processes.</title>
        <authorList>
            <person name="Badotti F."/>
            <person name="Moreira A.P."/>
            <person name="Tonon L.A."/>
            <person name="de Lucena B.T."/>
            <person name="Gomes Fde C."/>
            <person name="Kruger R."/>
            <person name="Thompson C.C."/>
            <person name="de Morais M.A.Jr."/>
            <person name="Rosa C.A."/>
            <person name="Thompson F.L."/>
        </authorList>
    </citation>
    <scope>NUCLEOTIDE SEQUENCE [LARGE SCALE GENOMIC DNA]</scope>
    <source>
        <strain evidence="10 11">UFRJ-M7.2.18</strain>
    </source>
</reference>